<evidence type="ECO:0008006" key="3">
    <source>
        <dbReference type="Google" id="ProtNLM"/>
    </source>
</evidence>
<proteinExistence type="predicted"/>
<dbReference type="AlphaFoldDB" id="A0A290Z2M9"/>
<gene>
    <name evidence="1" type="ORF">CNX65_07925</name>
</gene>
<protein>
    <recommendedName>
        <fullName evidence="3">DUF4259 domain-containing protein</fullName>
    </recommendedName>
</protein>
<organism evidence="1 2">
    <name type="scientific">Actinosynnema pretiosum</name>
    <dbReference type="NCBI Taxonomy" id="42197"/>
    <lineage>
        <taxon>Bacteria</taxon>
        <taxon>Bacillati</taxon>
        <taxon>Actinomycetota</taxon>
        <taxon>Actinomycetes</taxon>
        <taxon>Pseudonocardiales</taxon>
        <taxon>Pseudonocardiaceae</taxon>
        <taxon>Actinosynnema</taxon>
    </lineage>
</organism>
<dbReference type="RefSeq" id="WP_096492177.1">
    <property type="nucleotide sequence ID" value="NZ_CP023445.1"/>
</dbReference>
<name>A0A290Z2M9_9PSEU</name>
<dbReference type="Pfam" id="PF14078">
    <property type="entry name" value="DUF4259"/>
    <property type="match status" value="1"/>
</dbReference>
<dbReference type="EMBL" id="CP023445">
    <property type="protein sequence ID" value="ATE53225.1"/>
    <property type="molecule type" value="Genomic_DNA"/>
</dbReference>
<evidence type="ECO:0000313" key="1">
    <source>
        <dbReference type="EMBL" id="ATE53225.1"/>
    </source>
</evidence>
<evidence type="ECO:0000313" key="2">
    <source>
        <dbReference type="Proteomes" id="UP000218505"/>
    </source>
</evidence>
<dbReference type="Proteomes" id="UP000218505">
    <property type="component" value="Chromosome"/>
</dbReference>
<dbReference type="KEGG" id="apre:CNX65_07925"/>
<accession>A0A290Z2M9</accession>
<keyword evidence="2" id="KW-1185">Reference proteome</keyword>
<reference evidence="1" key="1">
    <citation type="submission" date="2017-09" db="EMBL/GenBank/DDBJ databases">
        <title>Complete Genome Sequence of ansamitocin-producing Bacterium Actinosynnema pretiosum X47.</title>
        <authorList>
            <person name="Cao G."/>
            <person name="Zong G."/>
            <person name="Zhong C."/>
            <person name="Fu J."/>
        </authorList>
    </citation>
    <scope>NUCLEOTIDE SEQUENCE [LARGE SCALE GENOMIC DNA]</scope>
    <source>
        <strain evidence="1">X47</strain>
    </source>
</reference>
<sequence>MGAWGTGVFENDGALDLLAVLRDADPEERTGVLREALEAAADESDYLENPEAQSALAAAAVVAAARVGEVVRNGPEVPEPDTALVALAGRALDRVVAEESEWRELWEEAEELEEALSALAEVQTGLDLD</sequence>
<dbReference type="InterPro" id="IPR025355">
    <property type="entry name" value="DUF4259"/>
</dbReference>